<dbReference type="NCBIfam" id="TIGR03363">
    <property type="entry name" value="VI_chp_8"/>
    <property type="match status" value="1"/>
</dbReference>
<evidence type="ECO:0000313" key="4">
    <source>
        <dbReference type="Proteomes" id="UP000216020"/>
    </source>
</evidence>
<accession>A0A261SMA6</accession>
<protein>
    <recommendedName>
        <fullName evidence="2">ImpA N-terminal domain-containing protein</fullName>
    </recommendedName>
</protein>
<evidence type="ECO:0000313" key="3">
    <source>
        <dbReference type="EMBL" id="OZI38564.1"/>
    </source>
</evidence>
<organism evidence="3 4">
    <name type="scientific">Bordetella genomosp. 10</name>
    <dbReference type="NCBI Taxonomy" id="1416804"/>
    <lineage>
        <taxon>Bacteria</taxon>
        <taxon>Pseudomonadati</taxon>
        <taxon>Pseudomonadota</taxon>
        <taxon>Betaproteobacteria</taxon>
        <taxon>Burkholderiales</taxon>
        <taxon>Alcaligenaceae</taxon>
        <taxon>Bordetella</taxon>
    </lineage>
</organism>
<comment type="caution">
    <text evidence="3">The sequence shown here is derived from an EMBL/GenBank/DDBJ whole genome shotgun (WGS) entry which is preliminary data.</text>
</comment>
<feature type="region of interest" description="Disordered" evidence="1">
    <location>
        <begin position="244"/>
        <end position="273"/>
    </location>
</feature>
<sequence length="353" mass="38695">MEFADILTALDPRLPCGEDLEYDADFLLLQQAAVGKAEQQFGSTIIPADPPDWREVERRAHALLERTRDIRIISHLTQAWTEIRGLPGYAQGLTLAADALERYWEPVHPRLQGEDDEDMDPMPRIYALTSLGDVQGCARSARSASLLSGVHGQLSLRDAEAVLDGTRTDNDAYPGGRARLVQSLRAAAMQGSADVNAVGEAAAALLRIQELVNARLGAEWAPDYRGILRTLQCVAQQLQDESAAGDGKADVDLADSTNTGAPKVDAPQPQRPAPALRWQDAQIQSRDDAVLMLAKVCAYFDAHEPSHPAPYLIQRAQQLISMRFHDIIRNLAPQGLEQFEAWLPKDPDGRVST</sequence>
<dbReference type="RefSeq" id="WP_094852658.1">
    <property type="nucleotide sequence ID" value="NZ_NEVM01000001.1"/>
</dbReference>
<dbReference type="Proteomes" id="UP000216020">
    <property type="component" value="Unassembled WGS sequence"/>
</dbReference>
<evidence type="ECO:0000259" key="2">
    <source>
        <dbReference type="Pfam" id="PF06812"/>
    </source>
</evidence>
<dbReference type="AlphaFoldDB" id="A0A261SMA6"/>
<feature type="domain" description="ImpA N-terminal" evidence="2">
    <location>
        <begin position="8"/>
        <end position="131"/>
    </location>
</feature>
<dbReference type="InterPro" id="IPR010657">
    <property type="entry name" value="ImpA_N"/>
</dbReference>
<reference evidence="4" key="1">
    <citation type="submission" date="2017-05" db="EMBL/GenBank/DDBJ databases">
        <title>Complete and WGS of Bordetella genogroups.</title>
        <authorList>
            <person name="Spilker T."/>
            <person name="Lipuma J."/>
        </authorList>
    </citation>
    <scope>NUCLEOTIDE SEQUENCE [LARGE SCALE GENOMIC DNA]</scope>
    <source>
        <strain evidence="4">AU16122</strain>
    </source>
</reference>
<dbReference type="Pfam" id="PF06812">
    <property type="entry name" value="ImpA_N"/>
    <property type="match status" value="1"/>
</dbReference>
<gene>
    <name evidence="3" type="ORF">CAL29_02500</name>
</gene>
<dbReference type="EMBL" id="NEVM01000001">
    <property type="protein sequence ID" value="OZI38564.1"/>
    <property type="molecule type" value="Genomic_DNA"/>
</dbReference>
<name>A0A261SMA6_9BORD</name>
<dbReference type="PANTHER" id="PTHR37951">
    <property type="entry name" value="CYTOPLASMIC PROTEIN-RELATED"/>
    <property type="match status" value="1"/>
</dbReference>
<dbReference type="InterPro" id="IPR017740">
    <property type="entry name" value="TssA-like"/>
</dbReference>
<dbReference type="OrthoDB" id="9771118at2"/>
<proteinExistence type="predicted"/>
<dbReference type="PANTHER" id="PTHR37951:SF1">
    <property type="entry name" value="TYPE VI SECRETION SYSTEM COMPONENT TSSA1"/>
    <property type="match status" value="1"/>
</dbReference>
<evidence type="ECO:0000256" key="1">
    <source>
        <dbReference type="SAM" id="MobiDB-lite"/>
    </source>
</evidence>
<keyword evidence="4" id="KW-1185">Reference proteome</keyword>